<feature type="transmembrane region" description="Helical" evidence="2">
    <location>
        <begin position="127"/>
        <end position="148"/>
    </location>
</feature>
<evidence type="ECO:0000256" key="2">
    <source>
        <dbReference type="SAM" id="Phobius"/>
    </source>
</evidence>
<gene>
    <name evidence="5" type="ORF">NNX28_00205</name>
</gene>
<name>A0ABT1NKU8_9MICC</name>
<evidence type="ECO:0000313" key="5">
    <source>
        <dbReference type="EMBL" id="MCQ1948351.1"/>
    </source>
</evidence>
<dbReference type="RefSeq" id="WP_255796186.1">
    <property type="nucleotide sequence ID" value="NZ_CP104263.1"/>
</dbReference>
<keyword evidence="2" id="KW-0812">Transmembrane</keyword>
<dbReference type="EMBL" id="JANFLP010000001">
    <property type="protein sequence ID" value="MCQ1948351.1"/>
    <property type="molecule type" value="Genomic_DNA"/>
</dbReference>
<keyword evidence="2" id="KW-1133">Transmembrane helix</keyword>
<dbReference type="InterPro" id="IPR008613">
    <property type="entry name" value="Excalibur_Ca-bd_domain"/>
</dbReference>
<reference evidence="5 6" key="1">
    <citation type="submission" date="2022-07" db="EMBL/GenBank/DDBJ databases">
        <title>Novel species in genus Arthrobacter.</title>
        <authorList>
            <person name="Liu Y."/>
        </authorList>
    </citation>
    <scope>NUCLEOTIDE SEQUENCE [LARGE SCALE GENOMIC DNA]</scope>
    <source>
        <strain evidence="6">zg-Y859</strain>
    </source>
</reference>
<protein>
    <submittedName>
        <fullName evidence="5">Excalibur calcium-binding domain-containing protein</fullName>
    </submittedName>
</protein>
<comment type="caution">
    <text evidence="5">The sequence shown here is derived from an EMBL/GenBank/DDBJ whole genome shotgun (WGS) entry which is preliminary data.</text>
</comment>
<proteinExistence type="predicted"/>
<keyword evidence="3" id="KW-0732">Signal</keyword>
<keyword evidence="6" id="KW-1185">Reference proteome</keyword>
<evidence type="ECO:0000256" key="1">
    <source>
        <dbReference type="SAM" id="MobiDB-lite"/>
    </source>
</evidence>
<sequence length="156" mass="16070">MKKTTAGLTLTAITGFGLLSATPALAAQPPVPPDPQPMPYANCTEAAADDAYNIPSTHPRYGAWLDNDMDGIGCEDSSRPMPQPQGHMDSNGTWIPSYVEQMPAQVGRVPSGGANTGIPQEPEESNAGVLALGGGLVLAAAAGGTFVVRRRLAGQE</sequence>
<evidence type="ECO:0000313" key="6">
    <source>
        <dbReference type="Proteomes" id="UP001206924"/>
    </source>
</evidence>
<feature type="chain" id="PRO_5045798955" evidence="3">
    <location>
        <begin position="27"/>
        <end position="156"/>
    </location>
</feature>
<evidence type="ECO:0000259" key="4">
    <source>
        <dbReference type="SMART" id="SM00894"/>
    </source>
</evidence>
<dbReference type="Proteomes" id="UP001206924">
    <property type="component" value="Unassembled WGS sequence"/>
</dbReference>
<dbReference type="SMART" id="SM00894">
    <property type="entry name" value="Excalibur"/>
    <property type="match status" value="1"/>
</dbReference>
<keyword evidence="2" id="KW-0472">Membrane</keyword>
<feature type="region of interest" description="Disordered" evidence="1">
    <location>
        <begin position="65"/>
        <end position="94"/>
    </location>
</feature>
<dbReference type="Pfam" id="PF05901">
    <property type="entry name" value="Excalibur"/>
    <property type="match status" value="1"/>
</dbReference>
<organism evidence="5 6">
    <name type="scientific">Arthrobacter jinronghuae</name>
    <dbReference type="NCBI Taxonomy" id="2964609"/>
    <lineage>
        <taxon>Bacteria</taxon>
        <taxon>Bacillati</taxon>
        <taxon>Actinomycetota</taxon>
        <taxon>Actinomycetes</taxon>
        <taxon>Micrococcales</taxon>
        <taxon>Micrococcaceae</taxon>
        <taxon>Arthrobacter</taxon>
    </lineage>
</organism>
<accession>A0ABT1NKU8</accession>
<feature type="domain" description="Excalibur calcium-binding" evidence="4">
    <location>
        <begin position="39"/>
        <end position="75"/>
    </location>
</feature>
<evidence type="ECO:0000256" key="3">
    <source>
        <dbReference type="SAM" id="SignalP"/>
    </source>
</evidence>
<feature type="signal peptide" evidence="3">
    <location>
        <begin position="1"/>
        <end position="26"/>
    </location>
</feature>